<dbReference type="Pfam" id="PF09722">
    <property type="entry name" value="Xre_MbcA_ParS_C"/>
    <property type="match status" value="1"/>
</dbReference>
<feature type="domain" description="Antitoxin Xre/MbcA/ParS-like toxin-binding" evidence="1">
    <location>
        <begin position="87"/>
        <end position="137"/>
    </location>
</feature>
<dbReference type="AlphaFoldDB" id="A0A3B0ZF01"/>
<evidence type="ECO:0000259" key="1">
    <source>
        <dbReference type="Pfam" id="PF09722"/>
    </source>
</evidence>
<evidence type="ECO:0000313" key="2">
    <source>
        <dbReference type="EMBL" id="VAW84839.1"/>
    </source>
</evidence>
<proteinExistence type="predicted"/>
<gene>
    <name evidence="2" type="ORF">MNBD_GAMMA18-922</name>
</gene>
<name>A0A3B0ZF01_9ZZZZ</name>
<accession>A0A3B0ZF01</accession>
<organism evidence="2">
    <name type="scientific">hydrothermal vent metagenome</name>
    <dbReference type="NCBI Taxonomy" id="652676"/>
    <lineage>
        <taxon>unclassified sequences</taxon>
        <taxon>metagenomes</taxon>
        <taxon>ecological metagenomes</taxon>
    </lineage>
</organism>
<dbReference type="EMBL" id="UOFP01000071">
    <property type="protein sequence ID" value="VAW84839.1"/>
    <property type="molecule type" value="Genomic_DNA"/>
</dbReference>
<reference evidence="2" key="1">
    <citation type="submission" date="2018-06" db="EMBL/GenBank/DDBJ databases">
        <authorList>
            <person name="Zhirakovskaya E."/>
        </authorList>
    </citation>
    <scope>NUCLEOTIDE SEQUENCE</scope>
</reference>
<sequence>MAQAQDIIKSLGIHSEAFNSQATFIRTVRAGIPGGVVKRVINAFNNRELIARILDISVSNLSRIYRVKHMSRTDSEELLDTIRIYRQAIEVFGCKEKAIEWIKTPLSVLSGESPEALFDTFEGRQWVAQVLRKIQYGEFS</sequence>
<dbReference type="InterPro" id="IPR024467">
    <property type="entry name" value="Xre/MbcA/ParS-like_toxin-bd"/>
</dbReference>
<protein>
    <recommendedName>
        <fullName evidence="1">Antitoxin Xre/MbcA/ParS-like toxin-binding domain-containing protein</fullName>
    </recommendedName>
</protein>